<evidence type="ECO:0000259" key="5">
    <source>
        <dbReference type="PROSITE" id="PS50977"/>
    </source>
</evidence>
<dbReference type="Pfam" id="PF00440">
    <property type="entry name" value="TetR_N"/>
    <property type="match status" value="1"/>
</dbReference>
<dbReference type="InterPro" id="IPR036271">
    <property type="entry name" value="Tet_transcr_reg_TetR-rel_C_sf"/>
</dbReference>
<proteinExistence type="predicted"/>
<dbReference type="Proteomes" id="UP001139502">
    <property type="component" value="Unassembled WGS sequence"/>
</dbReference>
<evidence type="ECO:0000256" key="1">
    <source>
        <dbReference type="ARBA" id="ARBA00023015"/>
    </source>
</evidence>
<dbReference type="Gene3D" id="1.10.357.10">
    <property type="entry name" value="Tetracycline Repressor, domain 2"/>
    <property type="match status" value="1"/>
</dbReference>
<dbReference type="SUPFAM" id="SSF48498">
    <property type="entry name" value="Tetracyclin repressor-like, C-terminal domain"/>
    <property type="match status" value="1"/>
</dbReference>
<dbReference type="InterPro" id="IPR001647">
    <property type="entry name" value="HTH_TetR"/>
</dbReference>
<feature type="DNA-binding region" description="H-T-H motif" evidence="4">
    <location>
        <begin position="35"/>
        <end position="54"/>
    </location>
</feature>
<evidence type="ECO:0000256" key="4">
    <source>
        <dbReference type="PROSITE-ProRule" id="PRU00335"/>
    </source>
</evidence>
<keyword evidence="3" id="KW-0804">Transcription</keyword>
<evidence type="ECO:0000256" key="2">
    <source>
        <dbReference type="ARBA" id="ARBA00023125"/>
    </source>
</evidence>
<accession>A0A9X2HBW3</accession>
<dbReference type="PANTHER" id="PTHR30055">
    <property type="entry name" value="HTH-TYPE TRANSCRIPTIONAL REGULATOR RUTR"/>
    <property type="match status" value="1"/>
</dbReference>
<comment type="caution">
    <text evidence="6">The sequence shown here is derived from an EMBL/GenBank/DDBJ whole genome shotgun (WGS) entry which is preliminary data.</text>
</comment>
<dbReference type="GO" id="GO:0000976">
    <property type="term" value="F:transcription cis-regulatory region binding"/>
    <property type="evidence" value="ECO:0007669"/>
    <property type="project" value="TreeGrafter"/>
</dbReference>
<dbReference type="InterPro" id="IPR011075">
    <property type="entry name" value="TetR_C"/>
</dbReference>
<evidence type="ECO:0000313" key="6">
    <source>
        <dbReference type="EMBL" id="MCP3426501.1"/>
    </source>
</evidence>
<reference evidence="6" key="1">
    <citation type="submission" date="2022-06" db="EMBL/GenBank/DDBJ databases">
        <title>Rothia sp. isolated from sandalwood seedling.</title>
        <authorList>
            <person name="Tuikhar N."/>
            <person name="Kirdat K."/>
            <person name="Thorat V."/>
            <person name="Swetha P."/>
            <person name="Padma S."/>
            <person name="Sundararaj R."/>
            <person name="Yadav A."/>
        </authorList>
    </citation>
    <scope>NUCLEOTIDE SEQUENCE</scope>
    <source>
        <strain evidence="6">AR01</strain>
    </source>
</reference>
<dbReference type="SUPFAM" id="SSF46689">
    <property type="entry name" value="Homeodomain-like"/>
    <property type="match status" value="1"/>
</dbReference>
<keyword evidence="1" id="KW-0805">Transcription regulation</keyword>
<dbReference type="InterPro" id="IPR009057">
    <property type="entry name" value="Homeodomain-like_sf"/>
</dbReference>
<organism evidence="6 7">
    <name type="scientific">Rothia santali</name>
    <dbReference type="NCBI Taxonomy" id="2949643"/>
    <lineage>
        <taxon>Bacteria</taxon>
        <taxon>Bacillati</taxon>
        <taxon>Actinomycetota</taxon>
        <taxon>Actinomycetes</taxon>
        <taxon>Micrococcales</taxon>
        <taxon>Micrococcaceae</taxon>
        <taxon>Rothia</taxon>
    </lineage>
</organism>
<evidence type="ECO:0000256" key="3">
    <source>
        <dbReference type="ARBA" id="ARBA00023163"/>
    </source>
</evidence>
<dbReference type="GO" id="GO:0003700">
    <property type="term" value="F:DNA-binding transcription factor activity"/>
    <property type="evidence" value="ECO:0007669"/>
    <property type="project" value="TreeGrafter"/>
</dbReference>
<dbReference type="InterPro" id="IPR050109">
    <property type="entry name" value="HTH-type_TetR-like_transc_reg"/>
</dbReference>
<dbReference type="Gene3D" id="1.10.10.60">
    <property type="entry name" value="Homeodomain-like"/>
    <property type="match status" value="1"/>
</dbReference>
<feature type="domain" description="HTH tetR-type" evidence="5">
    <location>
        <begin position="12"/>
        <end position="72"/>
    </location>
</feature>
<dbReference type="Pfam" id="PF16859">
    <property type="entry name" value="TetR_C_11"/>
    <property type="match status" value="1"/>
</dbReference>
<dbReference type="AlphaFoldDB" id="A0A9X2HBW3"/>
<keyword evidence="7" id="KW-1185">Reference proteome</keyword>
<dbReference type="PROSITE" id="PS50977">
    <property type="entry name" value="HTH_TETR_2"/>
    <property type="match status" value="1"/>
</dbReference>
<dbReference type="PANTHER" id="PTHR30055:SF148">
    <property type="entry name" value="TETR-FAMILY TRANSCRIPTIONAL REGULATOR"/>
    <property type="match status" value="1"/>
</dbReference>
<protein>
    <submittedName>
        <fullName evidence="6">TetR/AcrR family transcriptional regulator</fullName>
    </submittedName>
</protein>
<name>A0A9X2HBW3_9MICC</name>
<dbReference type="RefSeq" id="WP_254167244.1">
    <property type="nucleotide sequence ID" value="NZ_JANAFB010000027.1"/>
</dbReference>
<evidence type="ECO:0000313" key="7">
    <source>
        <dbReference type="Proteomes" id="UP001139502"/>
    </source>
</evidence>
<sequence length="201" mass="22653">MTSRKVGRPFQTGISEALMQAAERIMADEGYSHLSVDRLVTEIGTTRPTFYRRYPNLAHLVLDVMRSRYPVGEYQTSGDLREDLLRFQRDEITVFSAPLFRNNLAGLMEPLRLDPETRDLFTEYFTVPRRARLEAILAAAVGREEIVRDAVPVDTVRDLLMGPILARLVLPLGAPIDDALARNTVLAVCELLEAPREADRG</sequence>
<gene>
    <name evidence="6" type="ORF">NBM05_10945</name>
</gene>
<dbReference type="EMBL" id="JANAFB010000027">
    <property type="protein sequence ID" value="MCP3426501.1"/>
    <property type="molecule type" value="Genomic_DNA"/>
</dbReference>
<keyword evidence="2 4" id="KW-0238">DNA-binding</keyword>